<keyword evidence="2" id="KW-1185">Reference proteome</keyword>
<gene>
    <name evidence="1" type="ORF">JKILLFL_G1592</name>
</gene>
<dbReference type="AlphaFoldDB" id="A0A9N8LRE1"/>
<evidence type="ECO:0000313" key="2">
    <source>
        <dbReference type="Proteomes" id="UP000836404"/>
    </source>
</evidence>
<proteinExistence type="predicted"/>
<dbReference type="Proteomes" id="UP000836404">
    <property type="component" value="Unassembled WGS sequence"/>
</dbReference>
<evidence type="ECO:0000313" key="1">
    <source>
        <dbReference type="EMBL" id="CAD6933516.1"/>
    </source>
</evidence>
<comment type="caution">
    <text evidence="1">The sequence shown here is derived from an EMBL/GenBank/DDBJ whole genome shotgun (WGS) entry which is preliminary data.</text>
</comment>
<feature type="non-terminal residue" evidence="1">
    <location>
        <position position="363"/>
    </location>
</feature>
<dbReference type="EMBL" id="CAJHJF010003195">
    <property type="protein sequence ID" value="CAD6933516.1"/>
    <property type="molecule type" value="Genomic_DNA"/>
</dbReference>
<sequence>GFSKSSKVHLLEVAYAEVLYPVSDAPVIYDQDGMAFELYTWRLDQTNNWEPEEGILLHSYQLITFTSQIPYHFPLHTSEILNDIELAKTEFLDLAVGKFLGSSTVVSSAPLQPILDISNQVFPFIAAHKRHTGSGSDAASYRRRTDGSDTFHFRLSVTTACQSDPPDSVDPISKHIVGAIMASPTDGIPLAGLLSRLTRANDDKAVQASVKLHNFKGSADTADARHQWITVVKLVSKDVNLAFYPERSEDFNSDDQGLAPKFVKLNDPALPYWRSQREEDQTIHERLGRNKNGSASRKNPFALDLPNGDAIAAHGFARKPANYDEDYAQQHVKSIPILIEYQKMPAIPPDELDESPLRFAVHA</sequence>
<reference evidence="1 2" key="1">
    <citation type="submission" date="2020-10" db="EMBL/GenBank/DDBJ databases">
        <authorList>
            <person name="Sedaghatjoo S."/>
        </authorList>
    </citation>
    <scope>NUCLEOTIDE SEQUENCE [LARGE SCALE GENOMIC DNA]</scope>
    <source>
        <strain evidence="1 2">LLFL</strain>
    </source>
</reference>
<accession>A0A9N8LRE1</accession>
<protein>
    <submittedName>
        <fullName evidence="1">Uncharacterized protein</fullName>
    </submittedName>
</protein>
<organism evidence="1 2">
    <name type="scientific">Tilletia laevis</name>
    <dbReference type="NCBI Taxonomy" id="157183"/>
    <lineage>
        <taxon>Eukaryota</taxon>
        <taxon>Fungi</taxon>
        <taxon>Dikarya</taxon>
        <taxon>Basidiomycota</taxon>
        <taxon>Ustilaginomycotina</taxon>
        <taxon>Exobasidiomycetes</taxon>
        <taxon>Tilletiales</taxon>
        <taxon>Tilletiaceae</taxon>
        <taxon>Tilletia</taxon>
    </lineage>
</organism>
<feature type="non-terminal residue" evidence="1">
    <location>
        <position position="1"/>
    </location>
</feature>
<name>A0A9N8LRE1_9BASI</name>